<evidence type="ECO:0000259" key="4">
    <source>
        <dbReference type="PROSITE" id="PS50932"/>
    </source>
</evidence>
<evidence type="ECO:0000313" key="5">
    <source>
        <dbReference type="EMBL" id="MQA21300.1"/>
    </source>
</evidence>
<keyword evidence="3" id="KW-0804">Transcription</keyword>
<dbReference type="Proteomes" id="UP000444318">
    <property type="component" value="Unassembled WGS sequence"/>
</dbReference>
<keyword evidence="6" id="KW-1185">Reference proteome</keyword>
<dbReference type="EMBL" id="WHUF01000004">
    <property type="protein sequence ID" value="MQA21300.1"/>
    <property type="molecule type" value="Genomic_DNA"/>
</dbReference>
<dbReference type="AlphaFoldDB" id="A0A843SGP7"/>
<organism evidence="5 6">
    <name type="scientific">Rugamonas rivuli</name>
    <dbReference type="NCBI Taxonomy" id="2743358"/>
    <lineage>
        <taxon>Bacteria</taxon>
        <taxon>Pseudomonadati</taxon>
        <taxon>Pseudomonadota</taxon>
        <taxon>Betaproteobacteria</taxon>
        <taxon>Burkholderiales</taxon>
        <taxon>Oxalobacteraceae</taxon>
        <taxon>Telluria group</taxon>
        <taxon>Rugamonas</taxon>
    </lineage>
</organism>
<sequence length="331" mass="36101">MKKNVATIRDVAAAAGVSTATVSKFVNGAQRFSPAVEATIKEVIAKLGYRSNPLAASMITGRTKSIGLSVLDVGNPHFTSIVKGANRVALAHGYTLLLVDTEENPDRERPLLEALSRRVDGIIMFSRMLESEMDWVMELGKPLVYFGRLSRLEIPWVISEDHRGAYMLARHLVSLGHKRIGYLRFPRSRRDEERLAGIRACLAAHDLELTVYEAGAPTAAEGERVCSSIMLGAEHPDALICYNDLIALGFMKAAQTLGFKLPEQMSVAGFDNIEYGQYTSPALTTVDLQSERMGVAAMEKLIAAIDGKPATSATTIEPQLILRGSTIKRQA</sequence>
<dbReference type="RefSeq" id="WP_152806680.1">
    <property type="nucleotide sequence ID" value="NZ_WHUF01000004.1"/>
</dbReference>
<evidence type="ECO:0000256" key="2">
    <source>
        <dbReference type="ARBA" id="ARBA00023125"/>
    </source>
</evidence>
<dbReference type="InterPro" id="IPR000843">
    <property type="entry name" value="HTH_LacI"/>
</dbReference>
<accession>A0A843SGP7</accession>
<dbReference type="Gene3D" id="1.10.260.40">
    <property type="entry name" value="lambda repressor-like DNA-binding domains"/>
    <property type="match status" value="1"/>
</dbReference>
<gene>
    <name evidence="5" type="ORF">GEV01_17410</name>
</gene>
<dbReference type="PROSITE" id="PS50932">
    <property type="entry name" value="HTH_LACI_2"/>
    <property type="match status" value="1"/>
</dbReference>
<reference evidence="5 6" key="1">
    <citation type="submission" date="2019-10" db="EMBL/GenBank/DDBJ databases">
        <title>Two novel species isolated from a subtropical stream in China.</title>
        <authorList>
            <person name="Lu H."/>
        </authorList>
    </citation>
    <scope>NUCLEOTIDE SEQUENCE [LARGE SCALE GENOMIC DNA]</scope>
    <source>
        <strain evidence="5 6">FT103W</strain>
    </source>
</reference>
<dbReference type="InterPro" id="IPR046335">
    <property type="entry name" value="LacI/GalR-like_sensor"/>
</dbReference>
<dbReference type="GO" id="GO:0000976">
    <property type="term" value="F:transcription cis-regulatory region binding"/>
    <property type="evidence" value="ECO:0007669"/>
    <property type="project" value="TreeGrafter"/>
</dbReference>
<feature type="domain" description="HTH lacI-type" evidence="4">
    <location>
        <begin position="6"/>
        <end position="60"/>
    </location>
</feature>
<name>A0A843SGP7_9BURK</name>
<evidence type="ECO:0000256" key="3">
    <source>
        <dbReference type="ARBA" id="ARBA00023163"/>
    </source>
</evidence>
<dbReference type="InterPro" id="IPR028082">
    <property type="entry name" value="Peripla_BP_I"/>
</dbReference>
<dbReference type="GO" id="GO:0003700">
    <property type="term" value="F:DNA-binding transcription factor activity"/>
    <property type="evidence" value="ECO:0007669"/>
    <property type="project" value="TreeGrafter"/>
</dbReference>
<dbReference type="Pfam" id="PF13377">
    <property type="entry name" value="Peripla_BP_3"/>
    <property type="match status" value="1"/>
</dbReference>
<proteinExistence type="predicted"/>
<evidence type="ECO:0000313" key="6">
    <source>
        <dbReference type="Proteomes" id="UP000444318"/>
    </source>
</evidence>
<dbReference type="Gene3D" id="3.40.50.2300">
    <property type="match status" value="2"/>
</dbReference>
<dbReference type="PRINTS" id="PR00036">
    <property type="entry name" value="HTHLACI"/>
</dbReference>
<dbReference type="PANTHER" id="PTHR30146">
    <property type="entry name" value="LACI-RELATED TRANSCRIPTIONAL REPRESSOR"/>
    <property type="match status" value="1"/>
</dbReference>
<dbReference type="SUPFAM" id="SSF47413">
    <property type="entry name" value="lambda repressor-like DNA-binding domains"/>
    <property type="match status" value="1"/>
</dbReference>
<dbReference type="CDD" id="cd01392">
    <property type="entry name" value="HTH_LacI"/>
    <property type="match status" value="1"/>
</dbReference>
<dbReference type="Pfam" id="PF00356">
    <property type="entry name" value="LacI"/>
    <property type="match status" value="1"/>
</dbReference>
<comment type="caution">
    <text evidence="5">The sequence shown here is derived from an EMBL/GenBank/DDBJ whole genome shotgun (WGS) entry which is preliminary data.</text>
</comment>
<dbReference type="InterPro" id="IPR010982">
    <property type="entry name" value="Lambda_DNA-bd_dom_sf"/>
</dbReference>
<evidence type="ECO:0000256" key="1">
    <source>
        <dbReference type="ARBA" id="ARBA00023015"/>
    </source>
</evidence>
<protein>
    <submittedName>
        <fullName evidence="5">LacI family DNA-binding transcriptional regulator</fullName>
    </submittedName>
</protein>
<dbReference type="CDD" id="cd06267">
    <property type="entry name" value="PBP1_LacI_sugar_binding-like"/>
    <property type="match status" value="1"/>
</dbReference>
<dbReference type="SMART" id="SM00354">
    <property type="entry name" value="HTH_LACI"/>
    <property type="match status" value="1"/>
</dbReference>
<dbReference type="PANTHER" id="PTHR30146:SF109">
    <property type="entry name" value="HTH-TYPE TRANSCRIPTIONAL REGULATOR GALS"/>
    <property type="match status" value="1"/>
</dbReference>
<dbReference type="SUPFAM" id="SSF53822">
    <property type="entry name" value="Periplasmic binding protein-like I"/>
    <property type="match status" value="1"/>
</dbReference>
<dbReference type="PROSITE" id="PS00356">
    <property type="entry name" value="HTH_LACI_1"/>
    <property type="match status" value="1"/>
</dbReference>
<keyword evidence="1" id="KW-0805">Transcription regulation</keyword>
<keyword evidence="2 5" id="KW-0238">DNA-binding</keyword>